<dbReference type="AlphaFoldDB" id="A0A7C9E710"/>
<protein>
    <submittedName>
        <fullName evidence="1">Uncharacterized protein</fullName>
    </submittedName>
</protein>
<accession>A0A7C9E710</accession>
<reference evidence="1" key="1">
    <citation type="journal article" date="2013" name="J. Plant Res.">
        <title>Effect of fungi and light on seed germination of three Opuntia species from semiarid lands of central Mexico.</title>
        <authorList>
            <person name="Delgado-Sanchez P."/>
            <person name="Jimenez-Bremont J.F."/>
            <person name="Guerrero-Gonzalez Mde L."/>
            <person name="Flores J."/>
        </authorList>
    </citation>
    <scope>NUCLEOTIDE SEQUENCE</scope>
    <source>
        <tissue evidence="1">Cladode</tissue>
    </source>
</reference>
<dbReference type="EMBL" id="GISG01181506">
    <property type="protein sequence ID" value="MBA4653969.1"/>
    <property type="molecule type" value="Transcribed_RNA"/>
</dbReference>
<evidence type="ECO:0000313" key="1">
    <source>
        <dbReference type="EMBL" id="MBA4653969.1"/>
    </source>
</evidence>
<proteinExistence type="predicted"/>
<reference evidence="1" key="2">
    <citation type="submission" date="2020-07" db="EMBL/GenBank/DDBJ databases">
        <authorList>
            <person name="Vera ALvarez R."/>
            <person name="Arias-Moreno D.M."/>
            <person name="Jimenez-Jacinto V."/>
            <person name="Jimenez-Bremont J.F."/>
            <person name="Swaminathan K."/>
            <person name="Moose S.P."/>
            <person name="Guerrero-Gonzalez M.L."/>
            <person name="Marino-Ramirez L."/>
            <person name="Landsman D."/>
            <person name="Rodriguez-Kessler M."/>
            <person name="Delgado-Sanchez P."/>
        </authorList>
    </citation>
    <scope>NUCLEOTIDE SEQUENCE</scope>
    <source>
        <tissue evidence="1">Cladode</tissue>
    </source>
</reference>
<organism evidence="1">
    <name type="scientific">Opuntia streptacantha</name>
    <name type="common">Prickly pear cactus</name>
    <name type="synonym">Opuntia cardona</name>
    <dbReference type="NCBI Taxonomy" id="393608"/>
    <lineage>
        <taxon>Eukaryota</taxon>
        <taxon>Viridiplantae</taxon>
        <taxon>Streptophyta</taxon>
        <taxon>Embryophyta</taxon>
        <taxon>Tracheophyta</taxon>
        <taxon>Spermatophyta</taxon>
        <taxon>Magnoliopsida</taxon>
        <taxon>eudicotyledons</taxon>
        <taxon>Gunneridae</taxon>
        <taxon>Pentapetalae</taxon>
        <taxon>Caryophyllales</taxon>
        <taxon>Cactineae</taxon>
        <taxon>Cactaceae</taxon>
        <taxon>Opuntioideae</taxon>
        <taxon>Opuntia</taxon>
    </lineage>
</organism>
<sequence length="108" mass="12225">MYGDGSWSSSPWRTMSCTLFANNFSADISSLVQDSAILEQLLWSRGVFWVASPFTHFNVIGKSFSASKRPKDKSTNCGERKISFCLLFLSTKGYKGNYVILIFEYTRP</sequence>
<name>A0A7C9E710_OPUST</name>